<proteinExistence type="predicted"/>
<comment type="caution">
    <text evidence="2">The sequence shown here is derived from an EMBL/GenBank/DDBJ whole genome shotgun (WGS) entry which is preliminary data.</text>
</comment>
<protein>
    <submittedName>
        <fullName evidence="2">Uncharacterized protein</fullName>
    </submittedName>
</protein>
<accession>A0AAN9MWM5</accession>
<dbReference type="AlphaFoldDB" id="A0AAN9MWM5"/>
<feature type="region of interest" description="Disordered" evidence="1">
    <location>
        <begin position="111"/>
        <end position="130"/>
    </location>
</feature>
<name>A0AAN9MWM5_CANGL</name>
<gene>
    <name evidence="2" type="ORF">VNO77_03381</name>
</gene>
<sequence length="168" mass="19088">MVILHPSMVQLFVPMKHVKQFELRQDIKRISGRFWVMAEFPYRLAQIASILQREHGKLRNQRTAGALWNLVHGVVAGTLHVPLRPGSKLTRIVFAKSIVITTARPGEVLSHSSWKHDAEASSMTPEPTLERSHSLSRILRPIRPITRAKAKRLQTEVETLLGLQETHS</sequence>
<evidence type="ECO:0000313" key="2">
    <source>
        <dbReference type="EMBL" id="KAK7361331.1"/>
    </source>
</evidence>
<reference evidence="2 3" key="1">
    <citation type="submission" date="2024-01" db="EMBL/GenBank/DDBJ databases">
        <title>The genomes of 5 underutilized Papilionoideae crops provide insights into root nodulation and disease resistanc.</title>
        <authorList>
            <person name="Jiang F."/>
        </authorList>
    </citation>
    <scope>NUCLEOTIDE SEQUENCE [LARGE SCALE GENOMIC DNA]</scope>
    <source>
        <strain evidence="2">LVBAO_FW01</strain>
        <tissue evidence="2">Leaves</tissue>
    </source>
</reference>
<dbReference type="Proteomes" id="UP001367508">
    <property type="component" value="Unassembled WGS sequence"/>
</dbReference>
<dbReference type="EMBL" id="JAYMYQ010000001">
    <property type="protein sequence ID" value="KAK7361331.1"/>
    <property type="molecule type" value="Genomic_DNA"/>
</dbReference>
<evidence type="ECO:0000256" key="1">
    <source>
        <dbReference type="SAM" id="MobiDB-lite"/>
    </source>
</evidence>
<organism evidence="2 3">
    <name type="scientific">Canavalia gladiata</name>
    <name type="common">Sword bean</name>
    <name type="synonym">Dolichos gladiatus</name>
    <dbReference type="NCBI Taxonomy" id="3824"/>
    <lineage>
        <taxon>Eukaryota</taxon>
        <taxon>Viridiplantae</taxon>
        <taxon>Streptophyta</taxon>
        <taxon>Embryophyta</taxon>
        <taxon>Tracheophyta</taxon>
        <taxon>Spermatophyta</taxon>
        <taxon>Magnoliopsida</taxon>
        <taxon>eudicotyledons</taxon>
        <taxon>Gunneridae</taxon>
        <taxon>Pentapetalae</taxon>
        <taxon>rosids</taxon>
        <taxon>fabids</taxon>
        <taxon>Fabales</taxon>
        <taxon>Fabaceae</taxon>
        <taxon>Papilionoideae</taxon>
        <taxon>50 kb inversion clade</taxon>
        <taxon>NPAAA clade</taxon>
        <taxon>indigoferoid/millettioid clade</taxon>
        <taxon>Phaseoleae</taxon>
        <taxon>Canavalia</taxon>
    </lineage>
</organism>
<keyword evidence="3" id="KW-1185">Reference proteome</keyword>
<evidence type="ECO:0000313" key="3">
    <source>
        <dbReference type="Proteomes" id="UP001367508"/>
    </source>
</evidence>